<dbReference type="Pfam" id="PF13876">
    <property type="entry name" value="Phage_gp49_66"/>
    <property type="match status" value="1"/>
</dbReference>
<evidence type="ECO:0000313" key="1">
    <source>
        <dbReference type="EMBL" id="QPL52411.1"/>
    </source>
</evidence>
<name>A0AAJ4I8V9_9VIBR</name>
<accession>A0AAJ4I8V9</accession>
<evidence type="ECO:0000313" key="2">
    <source>
        <dbReference type="Proteomes" id="UP000594435"/>
    </source>
</evidence>
<sequence>MKVQKEHILNLVDQLEFKFARVENTTVTGCWAFLPNGFQVAYGESACVDPENYKWEDGCKYAKERCVQSAVNKLWELEGYLLKVTGKTSDRFGDPSTGNACANTNKPKPHAVLNEFKVYQGKAIERIAYEVKPDEVIIPLKQAESGGPCLSEIAIGGERYQFAHFEPVNAGDFVCFLDEKDIYHVRRSVFEQRNYI</sequence>
<reference evidence="1 2" key="1">
    <citation type="submission" date="2020-11" db="EMBL/GenBank/DDBJ databases">
        <title>Complete and Circularized Genome Assembly of a human isolate of Vibrio navarrensis biotype pommerensis with MiSeq and MinION Sequence Data.</title>
        <authorList>
            <person name="Schwartz K."/>
            <person name="Borowiak M."/>
            <person name="Deneke C."/>
            <person name="Balau V."/>
            <person name="Metelmann C."/>
            <person name="Strauch E."/>
        </authorList>
    </citation>
    <scope>NUCLEOTIDE SEQUENCE [LARGE SCALE GENOMIC DNA]</scope>
    <source>
        <strain evidence="1 2">20-VB00237</strain>
    </source>
</reference>
<organism evidence="1 2">
    <name type="scientific">Vibrio navarrensis</name>
    <dbReference type="NCBI Taxonomy" id="29495"/>
    <lineage>
        <taxon>Bacteria</taxon>
        <taxon>Pseudomonadati</taxon>
        <taxon>Pseudomonadota</taxon>
        <taxon>Gammaproteobacteria</taxon>
        <taxon>Vibrionales</taxon>
        <taxon>Vibrionaceae</taxon>
        <taxon>Vibrio</taxon>
    </lineage>
</organism>
<proteinExistence type="predicted"/>
<dbReference type="AlphaFoldDB" id="A0AAJ4I8V9"/>
<gene>
    <name evidence="1" type="ORF">I3X05_10305</name>
</gene>
<dbReference type="Proteomes" id="UP000594435">
    <property type="component" value="Chromosome 1"/>
</dbReference>
<protein>
    <submittedName>
        <fullName evidence="1">Uncharacterized protein</fullName>
    </submittedName>
</protein>
<dbReference type="InterPro" id="IPR025915">
    <property type="entry name" value="Phage_gp49_66"/>
</dbReference>
<dbReference type="EMBL" id="CP065217">
    <property type="protein sequence ID" value="QPL52411.1"/>
    <property type="molecule type" value="Genomic_DNA"/>
</dbReference>
<dbReference type="RefSeq" id="WP_337970677.1">
    <property type="nucleotide sequence ID" value="NZ_CP065217.1"/>
</dbReference>